<reference evidence="2 3" key="1">
    <citation type="journal article" date="2019" name="Genome Biol. Evol.">
        <title>Nanopore Sequencing Significantly Improves Genome Assembly of the Protozoan Parasite Trypanosoma cruzi.</title>
        <authorList>
            <person name="Diaz-Viraque F."/>
            <person name="Pita S."/>
            <person name="Greif G."/>
            <person name="de Souza R.C.M."/>
            <person name="Iraola G."/>
            <person name="Robello C."/>
        </authorList>
    </citation>
    <scope>NUCLEOTIDE SEQUENCE [LARGE SCALE GENOMIC DNA]</scope>
    <source>
        <strain evidence="2 3">Berenice</strain>
    </source>
</reference>
<keyword evidence="1" id="KW-1133">Transmembrane helix</keyword>
<name>A0A7J6YJ54_TRYCR</name>
<protein>
    <recommendedName>
        <fullName evidence="4">SAM-dependent methyltransferase</fullName>
    </recommendedName>
</protein>
<comment type="caution">
    <text evidence="2">The sequence shown here is derived from an EMBL/GenBank/DDBJ whole genome shotgun (WGS) entry which is preliminary data.</text>
</comment>
<dbReference type="Proteomes" id="UP000583944">
    <property type="component" value="Unassembled WGS sequence"/>
</dbReference>
<dbReference type="PANTHER" id="PTHR43042">
    <property type="entry name" value="SAM-DEPENDENT METHYLTRANSFERASE"/>
    <property type="match status" value="1"/>
</dbReference>
<accession>A0A7J6YJ54</accession>
<keyword evidence="1" id="KW-0472">Membrane</keyword>
<dbReference type="PANTHER" id="PTHR43042:SF3">
    <property type="entry name" value="RIBOSOMAL RNA LARGE SUBUNIT METHYLTRANSFERASE YWBD-RELATED"/>
    <property type="match status" value="1"/>
</dbReference>
<feature type="transmembrane region" description="Helical" evidence="1">
    <location>
        <begin position="32"/>
        <end position="52"/>
    </location>
</feature>
<dbReference type="AlphaFoldDB" id="A0A7J6YJ54"/>
<sequence length="519" mass="59337">MYIYIYISCSLFLFVPLGKTQRKKEKKKGRCSSNFVFFFFFFFQHTVLFLEWRAELPVKKRIEGVCCTKGRRWGFGALWMWSKVFSPLLTNRLAPAQKFPQLKLRPLQHRLLTRERQCIISLTSFDANSVEFARREIAPGSIVEVRDSERHHLLALGFYEPALLRVDVFHLIPKLISELPTIGEEFFLNRMREAWQKRQRVFGNMAVNGDNNTYRVVNGTADGIPSLYVDLYSSSFARIVATSFGAERLVPSVAEFLRCYGAEQLLLDTPYLKDREKLTLVHPTIPLSAVYIENGTRHLWIPPAETPATRSNRWLINTAHRRTRFVLREVCRNKRVLTVNDRSGSAALNALMSAKSVLIAEADAALLDRIRENLVANHATAVFNICETVPCKNIEDLEARRQDVVYLEHHPDTLSSEEQWRTTLAALLRRRICGDGTLLFVAQEAAPLGIPDLLQQHASTEYFAPASRETVATALRLAASEHNLNLRQLRVFGPSVDYPVLPMAESTCFSQIFFLESNR</sequence>
<proteinExistence type="predicted"/>
<dbReference type="InterPro" id="IPR029063">
    <property type="entry name" value="SAM-dependent_MTases_sf"/>
</dbReference>
<dbReference type="SUPFAM" id="SSF53335">
    <property type="entry name" value="S-adenosyl-L-methionine-dependent methyltransferases"/>
    <property type="match status" value="1"/>
</dbReference>
<dbReference type="Gene3D" id="3.40.50.150">
    <property type="entry name" value="Vaccinia Virus protein VP39"/>
    <property type="match status" value="1"/>
</dbReference>
<dbReference type="EMBL" id="JABDHM010000001">
    <property type="protein sequence ID" value="KAF5226589.1"/>
    <property type="molecule type" value="Genomic_DNA"/>
</dbReference>
<evidence type="ECO:0000256" key="1">
    <source>
        <dbReference type="SAM" id="Phobius"/>
    </source>
</evidence>
<evidence type="ECO:0000313" key="3">
    <source>
        <dbReference type="Proteomes" id="UP000583944"/>
    </source>
</evidence>
<dbReference type="CDD" id="cd11572">
    <property type="entry name" value="RlmI_M_like"/>
    <property type="match status" value="1"/>
</dbReference>
<dbReference type="Gene3D" id="3.30.750.80">
    <property type="entry name" value="RNA methyltransferase domain (HRMD) like"/>
    <property type="match status" value="1"/>
</dbReference>
<dbReference type="VEuPathDB" id="TriTrypDB:BCY84_01048"/>
<organism evidence="2 3">
    <name type="scientific">Trypanosoma cruzi</name>
    <dbReference type="NCBI Taxonomy" id="5693"/>
    <lineage>
        <taxon>Eukaryota</taxon>
        <taxon>Discoba</taxon>
        <taxon>Euglenozoa</taxon>
        <taxon>Kinetoplastea</taxon>
        <taxon>Metakinetoplastina</taxon>
        <taxon>Trypanosomatida</taxon>
        <taxon>Trypanosomatidae</taxon>
        <taxon>Trypanosoma</taxon>
        <taxon>Schizotrypanum</taxon>
    </lineage>
</organism>
<keyword evidence="1" id="KW-0812">Transmembrane</keyword>
<gene>
    <name evidence="2" type="ORF">ECC02_000090</name>
</gene>
<evidence type="ECO:0000313" key="2">
    <source>
        <dbReference type="EMBL" id="KAF5226589.1"/>
    </source>
</evidence>
<evidence type="ECO:0008006" key="4">
    <source>
        <dbReference type="Google" id="ProtNLM"/>
    </source>
</evidence>
<dbReference type="VEuPathDB" id="TriTrypDB:ECC02_000090"/>